<dbReference type="EMBL" id="CAADRA010006735">
    <property type="protein sequence ID" value="VFT96425.1"/>
    <property type="molecule type" value="Genomic_DNA"/>
</dbReference>
<evidence type="ECO:0000313" key="1">
    <source>
        <dbReference type="EMBL" id="KAF0688657.1"/>
    </source>
</evidence>
<evidence type="ECO:0000313" key="3">
    <source>
        <dbReference type="Proteomes" id="UP000332933"/>
    </source>
</evidence>
<protein>
    <submittedName>
        <fullName evidence="2">Aste57867_19727 protein</fullName>
    </submittedName>
</protein>
<dbReference type="Proteomes" id="UP000332933">
    <property type="component" value="Unassembled WGS sequence"/>
</dbReference>
<evidence type="ECO:0000313" key="2">
    <source>
        <dbReference type="EMBL" id="VFT96425.1"/>
    </source>
</evidence>
<keyword evidence="3" id="KW-1185">Reference proteome</keyword>
<sequence>MGSAQSSRRPRSALSLPPELVQCVACFLPDAATFFRLLEALRPSLLEDLQFRPCRLGGPNQLWSRLRLSKDTLPVVLPLLNRIQVFYSGIEIADEIDVACFGEVIVYIIALYVQLLFSRRTVHFVSKM</sequence>
<reference evidence="1" key="2">
    <citation type="submission" date="2019-06" db="EMBL/GenBank/DDBJ databases">
        <title>Genomics analysis of Aphanomyces spp. identifies a new class of oomycete effector associated with host adaptation.</title>
        <authorList>
            <person name="Gaulin E."/>
        </authorList>
    </citation>
    <scope>NUCLEOTIDE SEQUENCE</scope>
    <source>
        <strain evidence="1">CBS 578.67</strain>
    </source>
</reference>
<reference evidence="2 3" key="1">
    <citation type="submission" date="2019-03" db="EMBL/GenBank/DDBJ databases">
        <authorList>
            <person name="Gaulin E."/>
            <person name="Dumas B."/>
        </authorList>
    </citation>
    <scope>NUCLEOTIDE SEQUENCE [LARGE SCALE GENOMIC DNA]</scope>
    <source>
        <strain evidence="2">CBS 568.67</strain>
    </source>
</reference>
<organism evidence="2 3">
    <name type="scientific">Aphanomyces stellatus</name>
    <dbReference type="NCBI Taxonomy" id="120398"/>
    <lineage>
        <taxon>Eukaryota</taxon>
        <taxon>Sar</taxon>
        <taxon>Stramenopiles</taxon>
        <taxon>Oomycota</taxon>
        <taxon>Saprolegniomycetes</taxon>
        <taxon>Saprolegniales</taxon>
        <taxon>Verrucalvaceae</taxon>
        <taxon>Aphanomyces</taxon>
    </lineage>
</organism>
<dbReference type="EMBL" id="VJMH01006712">
    <property type="protein sequence ID" value="KAF0688657.1"/>
    <property type="molecule type" value="Genomic_DNA"/>
</dbReference>
<accession>A0A485LF34</accession>
<dbReference type="AlphaFoldDB" id="A0A485LF34"/>
<proteinExistence type="predicted"/>
<name>A0A485LF34_9STRA</name>
<gene>
    <name evidence="2" type="primary">Aste57867_19727</name>
    <name evidence="1" type="ORF">As57867_019662</name>
    <name evidence="2" type="ORF">ASTE57867_19727</name>
</gene>